<dbReference type="AlphaFoldDB" id="A0A2M7XIB0"/>
<reference evidence="2" key="1">
    <citation type="submission" date="2017-09" db="EMBL/GenBank/DDBJ databases">
        <title>Depth-based differentiation of microbial function through sediment-hosted aquifers and enrichment of novel symbionts in the deep terrestrial subsurface.</title>
        <authorList>
            <person name="Probst A.J."/>
            <person name="Ladd B."/>
            <person name="Jarett J.K."/>
            <person name="Geller-Mcgrath D.E."/>
            <person name="Sieber C.M.K."/>
            <person name="Emerson J.B."/>
            <person name="Anantharaman K."/>
            <person name="Thomas B.C."/>
            <person name="Malmstrom R."/>
            <person name="Stieglmeier M."/>
            <person name="Klingl A."/>
            <person name="Woyke T."/>
            <person name="Ryan C.M."/>
            <person name="Banfield J.F."/>
        </authorList>
    </citation>
    <scope>NUCLEOTIDE SEQUENCE [LARGE SCALE GENOMIC DNA]</scope>
</reference>
<proteinExistence type="predicted"/>
<dbReference type="SUPFAM" id="SSF52540">
    <property type="entry name" value="P-loop containing nucleoside triphosphate hydrolases"/>
    <property type="match status" value="1"/>
</dbReference>
<protein>
    <submittedName>
        <fullName evidence="1">Cob(I)yrinic acid a,c-diamide adenosyltransferase</fullName>
    </submittedName>
</protein>
<dbReference type="EMBL" id="PFWS01000007">
    <property type="protein sequence ID" value="PJA47650.1"/>
    <property type="molecule type" value="Genomic_DNA"/>
</dbReference>
<dbReference type="Proteomes" id="UP000229749">
    <property type="component" value="Unassembled WGS sequence"/>
</dbReference>
<dbReference type="Pfam" id="PF02572">
    <property type="entry name" value="CobA_CobO_BtuR"/>
    <property type="match status" value="1"/>
</dbReference>
<accession>A0A2M7XIB0</accession>
<dbReference type="GO" id="GO:0005524">
    <property type="term" value="F:ATP binding"/>
    <property type="evidence" value="ECO:0007669"/>
    <property type="project" value="InterPro"/>
</dbReference>
<dbReference type="Gene3D" id="3.40.50.300">
    <property type="entry name" value="P-loop containing nucleotide triphosphate hydrolases"/>
    <property type="match status" value="1"/>
</dbReference>
<gene>
    <name evidence="1" type="ORF">CO172_00565</name>
</gene>
<name>A0A2M7XIB0_9BACT</name>
<comment type="caution">
    <text evidence="1">The sequence shown here is derived from an EMBL/GenBank/DDBJ whole genome shotgun (WGS) entry which is preliminary data.</text>
</comment>
<dbReference type="InterPro" id="IPR027417">
    <property type="entry name" value="P-loop_NTPase"/>
</dbReference>
<dbReference type="PANTHER" id="PTHR46638:SF1">
    <property type="entry name" value="CORRINOID ADENOSYLTRANSFERASE"/>
    <property type="match status" value="1"/>
</dbReference>
<keyword evidence="1" id="KW-0808">Transferase</keyword>
<organism evidence="1 2">
    <name type="scientific">Candidatus Uhrbacteria bacterium CG_4_9_14_3_um_filter_36_7</name>
    <dbReference type="NCBI Taxonomy" id="1975033"/>
    <lineage>
        <taxon>Bacteria</taxon>
        <taxon>Candidatus Uhriibacteriota</taxon>
    </lineage>
</organism>
<evidence type="ECO:0000313" key="2">
    <source>
        <dbReference type="Proteomes" id="UP000229749"/>
    </source>
</evidence>
<dbReference type="PIRSF" id="PIRSF015617">
    <property type="entry name" value="Adensltrnsf_CobA"/>
    <property type="match status" value="1"/>
</dbReference>
<evidence type="ECO:0000313" key="1">
    <source>
        <dbReference type="EMBL" id="PJA47650.1"/>
    </source>
</evidence>
<dbReference type="GO" id="GO:0009236">
    <property type="term" value="P:cobalamin biosynthetic process"/>
    <property type="evidence" value="ECO:0007669"/>
    <property type="project" value="InterPro"/>
</dbReference>
<dbReference type="InterPro" id="IPR003724">
    <property type="entry name" value="CblAdoTrfase_CobA"/>
</dbReference>
<sequence length="215" mass="24436">MHQLVEHVDQSWCVMDLATNVLIVEPLVDVHKFMKHPRGFLHIYTGDGKGKTTAALGLLLRAIGAQKHVAVVFFDKGGKHYCERKTIENFLNDSVDFFVTGRDRRNSQTGLFDFSIIEEDKQEAKKGLAKAKQLLEEGYHDLVILDELNSTVHLGMLDEKEVLSIIALRPLAMELVLTGRHAPDSFLSKADLITRMQYEKHYFYSGVYAREGIDF</sequence>
<dbReference type="GO" id="GO:0008817">
    <property type="term" value="F:corrinoid adenosyltransferase activity"/>
    <property type="evidence" value="ECO:0007669"/>
    <property type="project" value="InterPro"/>
</dbReference>
<dbReference type="PANTHER" id="PTHR46638">
    <property type="entry name" value="CORRINOID ADENOSYLTRANSFERASE"/>
    <property type="match status" value="1"/>
</dbReference>